<dbReference type="Proteomes" id="UP000494165">
    <property type="component" value="Unassembled WGS sequence"/>
</dbReference>
<dbReference type="GO" id="GO:0070006">
    <property type="term" value="F:metalloaminopeptidase activity"/>
    <property type="evidence" value="ECO:0007669"/>
    <property type="project" value="InterPro"/>
</dbReference>
<dbReference type="GO" id="GO:0005739">
    <property type="term" value="C:mitochondrion"/>
    <property type="evidence" value="ECO:0007669"/>
    <property type="project" value="TreeGrafter"/>
</dbReference>
<comment type="cofactor">
    <cofactor evidence="1">
        <name>Mn(2+)</name>
        <dbReference type="ChEBI" id="CHEBI:29035"/>
    </cofactor>
</comment>
<dbReference type="InterPro" id="IPR036005">
    <property type="entry name" value="Creatinase/aminopeptidase-like"/>
</dbReference>
<protein>
    <recommendedName>
        <fullName evidence="6">Aminopeptidase P N-terminal domain-containing protein</fullName>
    </recommendedName>
</protein>
<reference evidence="7 8" key="1">
    <citation type="submission" date="2020-04" db="EMBL/GenBank/DDBJ databases">
        <authorList>
            <person name="Alioto T."/>
            <person name="Alioto T."/>
            <person name="Gomez Garrido J."/>
        </authorList>
    </citation>
    <scope>NUCLEOTIDE SEQUENCE [LARGE SCALE GENOMIC DNA]</scope>
</reference>
<dbReference type="AlphaFoldDB" id="A0A8S1CHW0"/>
<name>A0A8S1CHW0_9INSE</name>
<gene>
    <name evidence="7" type="ORF">CLODIP_2_CD08403</name>
</gene>
<evidence type="ECO:0000256" key="4">
    <source>
        <dbReference type="ARBA" id="ARBA00022801"/>
    </source>
</evidence>
<dbReference type="SUPFAM" id="SSF53092">
    <property type="entry name" value="Creatinase/prolidase N-terminal domain"/>
    <property type="match status" value="1"/>
</dbReference>
<keyword evidence="3" id="KW-0479">Metal-binding</keyword>
<dbReference type="SUPFAM" id="SSF55920">
    <property type="entry name" value="Creatinase/aminopeptidase"/>
    <property type="match status" value="1"/>
</dbReference>
<dbReference type="SMART" id="SM01011">
    <property type="entry name" value="AMP_N"/>
    <property type="match status" value="1"/>
</dbReference>
<evidence type="ECO:0000313" key="8">
    <source>
        <dbReference type="Proteomes" id="UP000494165"/>
    </source>
</evidence>
<dbReference type="PANTHER" id="PTHR43226:SF4">
    <property type="entry name" value="XAA-PRO AMINOPEPTIDASE 3"/>
    <property type="match status" value="1"/>
</dbReference>
<dbReference type="GO" id="GO:0006508">
    <property type="term" value="P:proteolysis"/>
    <property type="evidence" value="ECO:0007669"/>
    <property type="project" value="TreeGrafter"/>
</dbReference>
<comment type="caution">
    <text evidence="7">The sequence shown here is derived from an EMBL/GenBank/DDBJ whole genome shotgun (WGS) entry which is preliminary data.</text>
</comment>
<dbReference type="GO" id="GO:0030145">
    <property type="term" value="F:manganese ion binding"/>
    <property type="evidence" value="ECO:0007669"/>
    <property type="project" value="InterPro"/>
</dbReference>
<keyword evidence="4" id="KW-0378">Hydrolase</keyword>
<dbReference type="InterPro" id="IPR052433">
    <property type="entry name" value="X-Pro_dipept-like"/>
</dbReference>
<dbReference type="PANTHER" id="PTHR43226">
    <property type="entry name" value="XAA-PRO AMINOPEPTIDASE 3"/>
    <property type="match status" value="1"/>
</dbReference>
<dbReference type="InterPro" id="IPR000994">
    <property type="entry name" value="Pept_M24"/>
</dbReference>
<proteinExistence type="inferred from homology"/>
<dbReference type="EMBL" id="CADEPI010000035">
    <property type="protein sequence ID" value="CAB3368057.1"/>
    <property type="molecule type" value="Genomic_DNA"/>
</dbReference>
<dbReference type="InterPro" id="IPR007865">
    <property type="entry name" value="Aminopep_P_N"/>
</dbReference>
<dbReference type="OrthoDB" id="4215474at2759"/>
<feature type="domain" description="Aminopeptidase P N-terminal" evidence="6">
    <location>
        <begin position="57"/>
        <end position="193"/>
    </location>
</feature>
<dbReference type="Pfam" id="PF00557">
    <property type="entry name" value="Peptidase_M24"/>
    <property type="match status" value="1"/>
</dbReference>
<evidence type="ECO:0000256" key="2">
    <source>
        <dbReference type="ARBA" id="ARBA00008766"/>
    </source>
</evidence>
<keyword evidence="8" id="KW-1185">Reference proteome</keyword>
<accession>A0A8S1CHW0</accession>
<evidence type="ECO:0000256" key="1">
    <source>
        <dbReference type="ARBA" id="ARBA00001936"/>
    </source>
</evidence>
<dbReference type="Gene3D" id="3.90.230.10">
    <property type="entry name" value="Creatinase/methionine aminopeptidase superfamily"/>
    <property type="match status" value="1"/>
</dbReference>
<evidence type="ECO:0000256" key="5">
    <source>
        <dbReference type="ARBA" id="ARBA00023211"/>
    </source>
</evidence>
<evidence type="ECO:0000259" key="6">
    <source>
        <dbReference type="SMART" id="SM01011"/>
    </source>
</evidence>
<comment type="similarity">
    <text evidence="2">Belongs to the peptidase M24B family.</text>
</comment>
<keyword evidence="5" id="KW-0464">Manganese</keyword>
<dbReference type="InterPro" id="IPR029149">
    <property type="entry name" value="Creatin/AminoP/Spt16_N"/>
</dbReference>
<sequence length="505" mass="55772">MISKFAGKFSLRSGLRKTFSTFTSRECSTTAAQMPAGQPTHYSHPQLLKDEEILPGMRRSEFRRRRSMLVNAISQQSNGDAMILIPSAPDQFLSEKIPRPFRQSSDLLYLSGCQEPGSALVIRAVHPEVHKAVLFVRGADDKKELWDGPRFYTTEATADFFGVDLVLPADKLGDYLYAALGDNEKRMTNVWFDKIFGQAHDGSPRSTMDTVIANNISSIKLDSTRPLLHQLRVIKSLAEIELMRKTCQIGADAVAETIAQENYLKHKDVVEESSIAARVEFECRRRGAQHLGYPPVVATGTRTNTIHYVANNNIGAPGDLALMDAGCEYYGYNSDITRTWPLSGSFSGPQRVVYEAVLDVQQKLIKLLDTSRPTLSQLFAEMCRLLGANLKEIGLLPKSVSGNELLSGAHSFCPHHVSHFLGMDIHDTPSISHSLPLQSGMVITIEPGVYIRSDRKDVPAEFRGIGIRIEDDVLITNSGCEVLSAGCPKDVAALEKLMQRSSMSS</sequence>
<dbReference type="Gene3D" id="3.40.350.10">
    <property type="entry name" value="Creatinase/prolidase N-terminal domain"/>
    <property type="match status" value="1"/>
</dbReference>
<dbReference type="Pfam" id="PF05195">
    <property type="entry name" value="AMP_N"/>
    <property type="match status" value="1"/>
</dbReference>
<dbReference type="CDD" id="cd01087">
    <property type="entry name" value="Prolidase"/>
    <property type="match status" value="1"/>
</dbReference>
<evidence type="ECO:0000313" key="7">
    <source>
        <dbReference type="EMBL" id="CAB3368057.1"/>
    </source>
</evidence>
<organism evidence="7 8">
    <name type="scientific">Cloeon dipterum</name>
    <dbReference type="NCBI Taxonomy" id="197152"/>
    <lineage>
        <taxon>Eukaryota</taxon>
        <taxon>Metazoa</taxon>
        <taxon>Ecdysozoa</taxon>
        <taxon>Arthropoda</taxon>
        <taxon>Hexapoda</taxon>
        <taxon>Insecta</taxon>
        <taxon>Pterygota</taxon>
        <taxon>Palaeoptera</taxon>
        <taxon>Ephemeroptera</taxon>
        <taxon>Pisciforma</taxon>
        <taxon>Baetidae</taxon>
        <taxon>Cloeon</taxon>
    </lineage>
</organism>
<evidence type="ECO:0000256" key="3">
    <source>
        <dbReference type="ARBA" id="ARBA00022723"/>
    </source>
</evidence>